<evidence type="ECO:0000313" key="7">
    <source>
        <dbReference type="Proteomes" id="UP000186438"/>
    </source>
</evidence>
<feature type="DNA-binding region" description="H-T-H motif" evidence="4">
    <location>
        <begin position="38"/>
        <end position="57"/>
    </location>
</feature>
<evidence type="ECO:0000259" key="5">
    <source>
        <dbReference type="PROSITE" id="PS50977"/>
    </source>
</evidence>
<keyword evidence="1" id="KW-0805">Transcription regulation</keyword>
<dbReference type="PANTHER" id="PTHR30055">
    <property type="entry name" value="HTH-TYPE TRANSCRIPTIONAL REGULATOR RUTR"/>
    <property type="match status" value="1"/>
</dbReference>
<dbReference type="InterPro" id="IPR036271">
    <property type="entry name" value="Tet_transcr_reg_TetR-rel_C_sf"/>
</dbReference>
<gene>
    <name evidence="6" type="ORF">BRW65_14980</name>
</gene>
<protein>
    <submittedName>
        <fullName evidence="6">TetR family transcriptional regulator</fullName>
    </submittedName>
</protein>
<feature type="domain" description="HTH tetR-type" evidence="5">
    <location>
        <begin position="15"/>
        <end position="75"/>
    </location>
</feature>
<dbReference type="InterPro" id="IPR001647">
    <property type="entry name" value="HTH_TetR"/>
</dbReference>
<dbReference type="SUPFAM" id="SSF46689">
    <property type="entry name" value="Homeodomain-like"/>
    <property type="match status" value="1"/>
</dbReference>
<evidence type="ECO:0000256" key="1">
    <source>
        <dbReference type="ARBA" id="ARBA00023015"/>
    </source>
</evidence>
<proteinExistence type="predicted"/>
<organism evidence="6 7">
    <name type="scientific">Mycobacterium paraffinicum</name>
    <dbReference type="NCBI Taxonomy" id="53378"/>
    <lineage>
        <taxon>Bacteria</taxon>
        <taxon>Bacillati</taxon>
        <taxon>Actinomycetota</taxon>
        <taxon>Actinomycetes</taxon>
        <taxon>Mycobacteriales</taxon>
        <taxon>Mycobacteriaceae</taxon>
        <taxon>Mycobacterium</taxon>
    </lineage>
</organism>
<name>A0A1Q4HU47_9MYCO</name>
<accession>A0A1Q4HU47</accession>
<dbReference type="InterPro" id="IPR009057">
    <property type="entry name" value="Homeodomain-like_sf"/>
</dbReference>
<comment type="caution">
    <text evidence="6">The sequence shown here is derived from an EMBL/GenBank/DDBJ whole genome shotgun (WGS) entry which is preliminary data.</text>
</comment>
<dbReference type="GO" id="GO:0003700">
    <property type="term" value="F:DNA-binding transcription factor activity"/>
    <property type="evidence" value="ECO:0007669"/>
    <property type="project" value="TreeGrafter"/>
</dbReference>
<dbReference type="GO" id="GO:0000976">
    <property type="term" value="F:transcription cis-regulatory region binding"/>
    <property type="evidence" value="ECO:0007669"/>
    <property type="project" value="TreeGrafter"/>
</dbReference>
<dbReference type="Gene3D" id="1.10.10.60">
    <property type="entry name" value="Homeodomain-like"/>
    <property type="match status" value="1"/>
</dbReference>
<dbReference type="RefSeq" id="WP_073875896.1">
    <property type="nucleotide sequence ID" value="NZ_MPNT01000012.1"/>
</dbReference>
<sequence>MVSEGSPPRVTRKSDRTRESILDAARTAFARKGFSGVTIKDITDLAPVTRANFYYYFSDKTELFIELGTDTYREALAVVEAFMEQESPPSRKDVEAWVAGYFDYLDRNGAFVIRSTEDMPPDRKFRAAVARSHRRTAAALGEGIAKMAPAPPDLDPVATGLVIMAMLERSWLMVRHNEVPSTTRQAVLMAATEMLWRTVNGQT</sequence>
<evidence type="ECO:0000256" key="3">
    <source>
        <dbReference type="ARBA" id="ARBA00023163"/>
    </source>
</evidence>
<dbReference type="Pfam" id="PF00440">
    <property type="entry name" value="TetR_N"/>
    <property type="match status" value="1"/>
</dbReference>
<dbReference type="EMBL" id="MPNT01000012">
    <property type="protein sequence ID" value="OJZ73171.1"/>
    <property type="molecule type" value="Genomic_DNA"/>
</dbReference>
<dbReference type="PRINTS" id="PR00455">
    <property type="entry name" value="HTHTETR"/>
</dbReference>
<keyword evidence="3" id="KW-0804">Transcription</keyword>
<dbReference type="OrthoDB" id="5112469at2"/>
<dbReference type="InterPro" id="IPR050109">
    <property type="entry name" value="HTH-type_TetR-like_transc_reg"/>
</dbReference>
<evidence type="ECO:0000256" key="2">
    <source>
        <dbReference type="ARBA" id="ARBA00023125"/>
    </source>
</evidence>
<dbReference type="Gene3D" id="1.10.357.10">
    <property type="entry name" value="Tetracycline Repressor, domain 2"/>
    <property type="match status" value="1"/>
</dbReference>
<dbReference type="STRING" id="53378.BRW65_14980"/>
<dbReference type="PROSITE" id="PS01081">
    <property type="entry name" value="HTH_TETR_1"/>
    <property type="match status" value="1"/>
</dbReference>
<dbReference type="PROSITE" id="PS50977">
    <property type="entry name" value="HTH_TETR_2"/>
    <property type="match status" value="1"/>
</dbReference>
<dbReference type="InterPro" id="IPR023772">
    <property type="entry name" value="DNA-bd_HTH_TetR-type_CS"/>
</dbReference>
<dbReference type="AlphaFoldDB" id="A0A1Q4HU47"/>
<dbReference type="SUPFAM" id="SSF48498">
    <property type="entry name" value="Tetracyclin repressor-like, C-terminal domain"/>
    <property type="match status" value="1"/>
</dbReference>
<keyword evidence="7" id="KW-1185">Reference proteome</keyword>
<reference evidence="6 7" key="1">
    <citation type="submission" date="2016-11" db="EMBL/GenBank/DDBJ databases">
        <title>Genome sequences of unsequenced Mycobacteria.</title>
        <authorList>
            <person name="Greninger A.L."/>
            <person name="Fang F."/>
            <person name="Jerome K.R."/>
        </authorList>
    </citation>
    <scope>NUCLEOTIDE SEQUENCE [LARGE SCALE GENOMIC DNA]</scope>
    <source>
        <strain evidence="6 7">M11</strain>
    </source>
</reference>
<dbReference type="Proteomes" id="UP000186438">
    <property type="component" value="Unassembled WGS sequence"/>
</dbReference>
<keyword evidence="2 4" id="KW-0238">DNA-binding</keyword>
<evidence type="ECO:0000313" key="6">
    <source>
        <dbReference type="EMBL" id="OJZ73171.1"/>
    </source>
</evidence>
<evidence type="ECO:0000256" key="4">
    <source>
        <dbReference type="PROSITE-ProRule" id="PRU00335"/>
    </source>
</evidence>
<dbReference type="PANTHER" id="PTHR30055:SF234">
    <property type="entry name" value="HTH-TYPE TRANSCRIPTIONAL REGULATOR BETI"/>
    <property type="match status" value="1"/>
</dbReference>